<keyword evidence="3" id="KW-1185">Reference proteome</keyword>
<feature type="compositionally biased region" description="Basic residues" evidence="1">
    <location>
        <begin position="44"/>
        <end position="54"/>
    </location>
</feature>
<reference evidence="2 3" key="1">
    <citation type="submission" date="2024-01" db="EMBL/GenBank/DDBJ databases">
        <title>The genomes of 5 underutilized Papilionoideae crops provide insights into root nodulation and disease resistanc.</title>
        <authorList>
            <person name="Jiang F."/>
        </authorList>
    </citation>
    <scope>NUCLEOTIDE SEQUENCE [LARGE SCALE GENOMIC DNA]</scope>
    <source>
        <strain evidence="2">JINMINGXINNONG_FW02</strain>
        <tissue evidence="2">Leaves</tissue>
    </source>
</reference>
<name>A0AAN9RJ68_PHACN</name>
<dbReference type="Proteomes" id="UP001374584">
    <property type="component" value="Unassembled WGS sequence"/>
</dbReference>
<dbReference type="EMBL" id="JAYMYR010000003">
    <property type="protein sequence ID" value="KAK7373292.1"/>
    <property type="molecule type" value="Genomic_DNA"/>
</dbReference>
<feature type="region of interest" description="Disordered" evidence="1">
    <location>
        <begin position="44"/>
        <end position="76"/>
    </location>
</feature>
<sequence>MAIGRFLLRGICTSKQMRPLKIGLVFGLGAMFGVAVSRSAKHFQCHKTGHHGPRSCHTQPPTKEAAPQEDLPAANT</sequence>
<organism evidence="2 3">
    <name type="scientific">Phaseolus coccineus</name>
    <name type="common">Scarlet runner bean</name>
    <name type="synonym">Phaseolus multiflorus</name>
    <dbReference type="NCBI Taxonomy" id="3886"/>
    <lineage>
        <taxon>Eukaryota</taxon>
        <taxon>Viridiplantae</taxon>
        <taxon>Streptophyta</taxon>
        <taxon>Embryophyta</taxon>
        <taxon>Tracheophyta</taxon>
        <taxon>Spermatophyta</taxon>
        <taxon>Magnoliopsida</taxon>
        <taxon>eudicotyledons</taxon>
        <taxon>Gunneridae</taxon>
        <taxon>Pentapetalae</taxon>
        <taxon>rosids</taxon>
        <taxon>fabids</taxon>
        <taxon>Fabales</taxon>
        <taxon>Fabaceae</taxon>
        <taxon>Papilionoideae</taxon>
        <taxon>50 kb inversion clade</taxon>
        <taxon>NPAAA clade</taxon>
        <taxon>indigoferoid/millettioid clade</taxon>
        <taxon>Phaseoleae</taxon>
        <taxon>Phaseolus</taxon>
    </lineage>
</organism>
<evidence type="ECO:0000313" key="3">
    <source>
        <dbReference type="Proteomes" id="UP001374584"/>
    </source>
</evidence>
<gene>
    <name evidence="2" type="ORF">VNO80_06693</name>
</gene>
<protein>
    <submittedName>
        <fullName evidence="2">Uncharacterized protein</fullName>
    </submittedName>
</protein>
<proteinExistence type="predicted"/>
<comment type="caution">
    <text evidence="2">The sequence shown here is derived from an EMBL/GenBank/DDBJ whole genome shotgun (WGS) entry which is preliminary data.</text>
</comment>
<accession>A0AAN9RJ68</accession>
<dbReference type="AlphaFoldDB" id="A0AAN9RJ68"/>
<evidence type="ECO:0000313" key="2">
    <source>
        <dbReference type="EMBL" id="KAK7373292.1"/>
    </source>
</evidence>
<evidence type="ECO:0000256" key="1">
    <source>
        <dbReference type="SAM" id="MobiDB-lite"/>
    </source>
</evidence>